<feature type="transmembrane region" description="Helical" evidence="1">
    <location>
        <begin position="138"/>
        <end position="158"/>
    </location>
</feature>
<name>A0AAP6RL45_ENTFL</name>
<feature type="transmembrane region" description="Helical" evidence="1">
    <location>
        <begin position="33"/>
        <end position="51"/>
    </location>
</feature>
<keyword evidence="1" id="KW-1133">Transmembrane helix</keyword>
<protein>
    <submittedName>
        <fullName evidence="2">O-antigen polysaccharide polymerase Wzy</fullName>
    </submittedName>
</protein>
<feature type="transmembrane region" description="Helical" evidence="1">
    <location>
        <begin position="455"/>
        <end position="475"/>
    </location>
</feature>
<comment type="caution">
    <text evidence="2">The sequence shown here is derived from an EMBL/GenBank/DDBJ whole genome shotgun (WGS) entry which is preliminary data.</text>
</comment>
<gene>
    <name evidence="2" type="ORF">GTI81_16300</name>
</gene>
<sequence>MKKKLKLDIYTITQTICIIVSIILFFYGKAKMLYNWQLFGVMFFWTGNLVYSFKNFGQKSVFFFFNITIFVFLLSRPFISFFRNRIWWHWGYSGSNFAMNVLYLTLIGILIGAMLFQRFGLKDFDSKLEKQKYPTYRIYLMKFSLVFYFITLIVSVYGDMEKLIFVRSTSYEEFYASFSSNLPTYVQVLGLMMPYVVCIYLACMPKKGISYVVLGSYVISSFPTFLMGQRGPLILKIIFALLYFIIRDYLQDSQKWISKFEKIVIILATPLMIVLMGAFNYIRANSSIETNGFFSLIVDFFFKQGTSFDTIIFGHDFLDKLPFIDVKNYTFGSFIDSFKYGFIGQKLFNGIGLPSTNSPEKGMISNSLAHNLAYVYRKDEYLAGNGNGSSYLLEIFADYGYIGVFIASILLGIILIFLVVSFKRNNLLLSTIALICISNILFIPRSDATSWLQFIMKPTFIAPMIICFGSSFLLAKLERLRKVSRK</sequence>
<dbReference type="EMBL" id="WVTJ01000094">
    <property type="protein sequence ID" value="MXS54236.1"/>
    <property type="molecule type" value="Genomic_DNA"/>
</dbReference>
<feature type="transmembrane region" description="Helical" evidence="1">
    <location>
        <begin position="233"/>
        <end position="250"/>
    </location>
</feature>
<evidence type="ECO:0000256" key="1">
    <source>
        <dbReference type="SAM" id="Phobius"/>
    </source>
</evidence>
<accession>A0AAP6RL45</accession>
<feature type="transmembrane region" description="Helical" evidence="1">
    <location>
        <begin position="399"/>
        <end position="420"/>
    </location>
</feature>
<organism evidence="2 3">
    <name type="scientific">Enterococcus faecalis</name>
    <name type="common">Streptococcus faecalis</name>
    <dbReference type="NCBI Taxonomy" id="1351"/>
    <lineage>
        <taxon>Bacteria</taxon>
        <taxon>Bacillati</taxon>
        <taxon>Bacillota</taxon>
        <taxon>Bacilli</taxon>
        <taxon>Lactobacillales</taxon>
        <taxon>Enterococcaceae</taxon>
        <taxon>Enterococcus</taxon>
    </lineage>
</organism>
<dbReference type="NCBIfam" id="TIGR04370">
    <property type="entry name" value="glyco_rpt_poly"/>
    <property type="match status" value="1"/>
</dbReference>
<dbReference type="RefSeq" id="WP_002411416.1">
    <property type="nucleotide sequence ID" value="NZ_CABGHL010000005.1"/>
</dbReference>
<feature type="transmembrane region" description="Helical" evidence="1">
    <location>
        <begin position="184"/>
        <end position="202"/>
    </location>
</feature>
<feature type="transmembrane region" description="Helical" evidence="1">
    <location>
        <begin position="209"/>
        <end position="227"/>
    </location>
</feature>
<reference evidence="2 3" key="1">
    <citation type="submission" date="2019-04" db="EMBL/GenBank/DDBJ databases">
        <title>Step-wise assembly of the neonatal virome modulated by breast feeding.</title>
        <authorList>
            <person name="Liang G."/>
            <person name="Bushman F."/>
        </authorList>
    </citation>
    <scope>NUCLEOTIDE SEQUENCE [LARGE SCALE GENOMIC DNA]</scope>
    <source>
        <strain evidence="2 3">E3754</strain>
    </source>
</reference>
<proteinExistence type="predicted"/>
<keyword evidence="1" id="KW-0812">Transmembrane</keyword>
<feature type="transmembrane region" description="Helical" evidence="1">
    <location>
        <begin position="7"/>
        <end position="27"/>
    </location>
</feature>
<dbReference type="InterPro" id="IPR029468">
    <property type="entry name" value="O-ag_pol_Wzy"/>
</dbReference>
<dbReference type="Proteomes" id="UP000429730">
    <property type="component" value="Unassembled WGS sequence"/>
</dbReference>
<dbReference type="Pfam" id="PF14296">
    <property type="entry name" value="O-ag_pol_Wzy"/>
    <property type="match status" value="1"/>
</dbReference>
<evidence type="ECO:0000313" key="2">
    <source>
        <dbReference type="EMBL" id="MXS54236.1"/>
    </source>
</evidence>
<evidence type="ECO:0000313" key="3">
    <source>
        <dbReference type="Proteomes" id="UP000429730"/>
    </source>
</evidence>
<feature type="transmembrane region" description="Helical" evidence="1">
    <location>
        <begin position="427"/>
        <end position="443"/>
    </location>
</feature>
<feature type="transmembrane region" description="Helical" evidence="1">
    <location>
        <begin position="262"/>
        <end position="282"/>
    </location>
</feature>
<feature type="transmembrane region" description="Helical" evidence="1">
    <location>
        <begin position="63"/>
        <end position="82"/>
    </location>
</feature>
<dbReference type="AlphaFoldDB" id="A0AAP6RL45"/>
<keyword evidence="1" id="KW-0472">Membrane</keyword>
<feature type="transmembrane region" description="Helical" evidence="1">
    <location>
        <begin position="97"/>
        <end position="117"/>
    </location>
</feature>